<reference evidence="2 3" key="1">
    <citation type="submission" date="2014-11" db="EMBL/GenBank/DDBJ databases">
        <title>Genetic blueprint of the zoonotic pathogen Toxocara canis.</title>
        <authorList>
            <person name="Zhu X.-Q."/>
            <person name="Korhonen P.K."/>
            <person name="Cai H."/>
            <person name="Young N.D."/>
            <person name="Nejsum P."/>
            <person name="von Samson-Himmelstjerna G."/>
            <person name="Boag P.R."/>
            <person name="Tan P."/>
            <person name="Li Q."/>
            <person name="Min J."/>
            <person name="Yang Y."/>
            <person name="Wang X."/>
            <person name="Fang X."/>
            <person name="Hall R.S."/>
            <person name="Hofmann A."/>
            <person name="Sternberg P.W."/>
            <person name="Jex A.R."/>
            <person name="Gasser R.B."/>
        </authorList>
    </citation>
    <scope>NUCLEOTIDE SEQUENCE [LARGE SCALE GENOMIC DNA]</scope>
    <source>
        <strain evidence="2">PN_DK_2014</strain>
    </source>
</reference>
<organism evidence="2 3">
    <name type="scientific">Toxocara canis</name>
    <name type="common">Canine roundworm</name>
    <dbReference type="NCBI Taxonomy" id="6265"/>
    <lineage>
        <taxon>Eukaryota</taxon>
        <taxon>Metazoa</taxon>
        <taxon>Ecdysozoa</taxon>
        <taxon>Nematoda</taxon>
        <taxon>Chromadorea</taxon>
        <taxon>Rhabditida</taxon>
        <taxon>Spirurina</taxon>
        <taxon>Ascaridomorpha</taxon>
        <taxon>Ascaridoidea</taxon>
        <taxon>Toxocaridae</taxon>
        <taxon>Toxocara</taxon>
    </lineage>
</organism>
<gene>
    <name evidence="2" type="primary">tgt-2</name>
    <name evidence="2" type="ORF">Tcan_16966</name>
</gene>
<dbReference type="NCBIfam" id="TIGR00449">
    <property type="entry name" value="tgt_general"/>
    <property type="match status" value="1"/>
</dbReference>
<dbReference type="InterPro" id="IPR002616">
    <property type="entry name" value="tRNA_ribo_trans-like"/>
</dbReference>
<sequence length="287" mass="32476">MVKFVVESCTAIGRLGRISSWGDVQIEHRTPSCMVYTRAGHIPHLTWDVATNWLHLIQQPIFQLTLPSFFESLSVIEKFGKGVAAFCAMPKSAATHLSVLDPLAQIESGFNDSRSVSIWTKAGRRGIDVKTLRRILSSCRPCTIETLLDYDTPRDCANKRLTKSITRTIHFFKEAFEFGPPLEVPTLVSLGGGFSAFHRERCAVELGQSQHAAAFAIDLMQFADDFSRPYEDCECYTCSHYTKGYLQHLRNTDEMLGPILLVIHNLQEYERMFSLLRRRIEEAPGVE</sequence>
<dbReference type="GO" id="GO:0016740">
    <property type="term" value="F:transferase activity"/>
    <property type="evidence" value="ECO:0007669"/>
    <property type="project" value="UniProtKB-KW"/>
</dbReference>
<dbReference type="GO" id="GO:0006400">
    <property type="term" value="P:tRNA modification"/>
    <property type="evidence" value="ECO:0007669"/>
    <property type="project" value="InterPro"/>
</dbReference>
<evidence type="ECO:0000259" key="1">
    <source>
        <dbReference type="Pfam" id="PF01702"/>
    </source>
</evidence>
<dbReference type="InterPro" id="IPR050852">
    <property type="entry name" value="Queuine_tRNA-ribosyltrfase"/>
</dbReference>
<dbReference type="EMBL" id="JPKZ01001758">
    <property type="protein sequence ID" value="KHN80168.1"/>
    <property type="molecule type" value="Genomic_DNA"/>
</dbReference>
<dbReference type="AlphaFoldDB" id="A0A0B2VF48"/>
<dbReference type="Pfam" id="PF01702">
    <property type="entry name" value="TGT"/>
    <property type="match status" value="2"/>
</dbReference>
<dbReference type="OrthoDB" id="27601at2759"/>
<dbReference type="STRING" id="6265.A0A0B2VF48"/>
<dbReference type="SUPFAM" id="SSF51713">
    <property type="entry name" value="tRNA-guanine transglycosylase"/>
    <property type="match status" value="1"/>
</dbReference>
<dbReference type="OMA" id="PSHHERC"/>
<dbReference type="Gene3D" id="3.20.20.105">
    <property type="entry name" value="Queuine tRNA-ribosyltransferase-like"/>
    <property type="match status" value="2"/>
</dbReference>
<feature type="domain" description="tRNA-guanine(15) transglycosylase-like" evidence="1">
    <location>
        <begin position="13"/>
        <end position="217"/>
    </location>
</feature>
<evidence type="ECO:0000313" key="3">
    <source>
        <dbReference type="Proteomes" id="UP000031036"/>
    </source>
</evidence>
<dbReference type="Proteomes" id="UP000031036">
    <property type="component" value="Unassembled WGS sequence"/>
</dbReference>
<keyword evidence="3" id="KW-1185">Reference proteome</keyword>
<dbReference type="InterPro" id="IPR036511">
    <property type="entry name" value="TGT-like_sf"/>
</dbReference>
<comment type="caution">
    <text evidence="2">The sequence shown here is derived from an EMBL/GenBank/DDBJ whole genome shotgun (WGS) entry which is preliminary data.</text>
</comment>
<accession>A0A0B2VF48</accession>
<proteinExistence type="predicted"/>
<protein>
    <submittedName>
        <fullName evidence="2">Queuine tRNA-ribosyltransferase subunit tgt-2</fullName>
    </submittedName>
</protein>
<keyword evidence="2" id="KW-0808">Transferase</keyword>
<dbReference type="PANTHER" id="PTHR46064:SF1">
    <property type="entry name" value="QUEUINE TRNA-RIBOSYLTRANSFERASE ACCESSORY SUBUNIT 2"/>
    <property type="match status" value="1"/>
</dbReference>
<feature type="domain" description="tRNA-guanine(15) transglycosylase-like" evidence="1">
    <location>
        <begin position="219"/>
        <end position="282"/>
    </location>
</feature>
<name>A0A0B2VF48_TOXCA</name>
<dbReference type="PANTHER" id="PTHR46064">
    <property type="entry name" value="QUEUINE TRNA-RIBOSYLTRANSFERASE ACCESSORY SUBUNIT 2"/>
    <property type="match status" value="1"/>
</dbReference>
<evidence type="ECO:0000313" key="2">
    <source>
        <dbReference type="EMBL" id="KHN80168.1"/>
    </source>
</evidence>